<dbReference type="InterPro" id="IPR000291">
    <property type="entry name" value="D-Ala_lig_Van_CS"/>
</dbReference>
<keyword evidence="10 16" id="KW-0067">ATP-binding</keyword>
<keyword evidence="7 15" id="KW-0963">Cytoplasm</keyword>
<dbReference type="SUPFAM" id="SSF56059">
    <property type="entry name" value="Glutathione synthetase ATP-binding domain-like"/>
    <property type="match status" value="1"/>
</dbReference>
<evidence type="ECO:0000313" key="19">
    <source>
        <dbReference type="Proteomes" id="UP000664771"/>
    </source>
</evidence>
<comment type="function">
    <text evidence="3 15">Cell wall formation.</text>
</comment>
<evidence type="ECO:0000256" key="9">
    <source>
        <dbReference type="ARBA" id="ARBA00022741"/>
    </source>
</evidence>
<dbReference type="EMBL" id="JAFVMF010000008">
    <property type="protein sequence ID" value="MBO1359863.1"/>
    <property type="molecule type" value="Genomic_DNA"/>
</dbReference>
<evidence type="ECO:0000256" key="13">
    <source>
        <dbReference type="ARBA" id="ARBA00023316"/>
    </source>
</evidence>
<reference evidence="18 19" key="1">
    <citation type="submission" date="2021-03" db="EMBL/GenBank/DDBJ databases">
        <title>The complete genome sequence of Acetobacter sacchari TBRC 11175.</title>
        <authorList>
            <person name="Charoenyingcharoen P."/>
            <person name="Yukphan P."/>
        </authorList>
    </citation>
    <scope>NUCLEOTIDE SEQUENCE [LARGE SCALE GENOMIC DNA]</scope>
    <source>
        <strain evidence="18 19">TBRC 11175</strain>
    </source>
</reference>
<comment type="cofactor">
    <cofactor evidence="1">
        <name>Mn(2+)</name>
        <dbReference type="ChEBI" id="CHEBI:29035"/>
    </cofactor>
</comment>
<protein>
    <recommendedName>
        <fullName evidence="6 15">D-alanine--D-alanine ligase</fullName>
        <ecNumber evidence="6 15">6.3.2.4</ecNumber>
    </recommendedName>
    <alternativeName>
        <fullName evidence="15">D-Ala-D-Ala ligase</fullName>
    </alternativeName>
    <alternativeName>
        <fullName evidence="15">D-alanylalanine synthetase</fullName>
    </alternativeName>
</protein>
<dbReference type="Gene3D" id="3.30.1490.20">
    <property type="entry name" value="ATP-grasp fold, A domain"/>
    <property type="match status" value="1"/>
</dbReference>
<comment type="similarity">
    <text evidence="5 15">Belongs to the D-alanine--D-alanine ligase family.</text>
</comment>
<dbReference type="InterPro" id="IPR005905">
    <property type="entry name" value="D_ala_D_ala"/>
</dbReference>
<gene>
    <name evidence="15" type="primary">ddl</name>
    <name evidence="18" type="ORF">J2D73_08650</name>
</gene>
<dbReference type="PANTHER" id="PTHR23132">
    <property type="entry name" value="D-ALANINE--D-ALANINE LIGASE"/>
    <property type="match status" value="1"/>
</dbReference>
<comment type="subcellular location">
    <subcellularLocation>
        <location evidence="4 15">Cytoplasm</location>
    </subcellularLocation>
</comment>
<dbReference type="Gene3D" id="3.30.470.20">
    <property type="entry name" value="ATP-grasp fold, B domain"/>
    <property type="match status" value="1"/>
</dbReference>
<dbReference type="HAMAP" id="MF_00047">
    <property type="entry name" value="Dala_Dala_lig"/>
    <property type="match status" value="1"/>
</dbReference>
<proteinExistence type="inferred from homology"/>
<accession>A0ABS3LVD1</accession>
<dbReference type="SUPFAM" id="SSF52440">
    <property type="entry name" value="PreATP-grasp domain"/>
    <property type="match status" value="1"/>
</dbReference>
<dbReference type="NCBIfam" id="TIGR01205">
    <property type="entry name" value="D_ala_D_alaTIGR"/>
    <property type="match status" value="1"/>
</dbReference>
<evidence type="ECO:0000256" key="6">
    <source>
        <dbReference type="ARBA" id="ARBA00012216"/>
    </source>
</evidence>
<sequence>MSAMRRVTVLLGGASAEREVSLSSGGEVIKALRAVGHEVTPLDPGHDVMTLVSGLREQRPDVVFNALHGRFGEDGAIQGVLEWMGLPYTHSGIRASATAMDKAASRALFIAAGLPMANGKTVTIAELAEADPLPAPYVVKPLDEGSSVGVSIVREGSNRRAEIASAWRYGPLALVESYIAGREITVGVLDDGENEPQALTVTDILPNVATGHDFYDYDAKYGDGGSRHVLPAVIHPDIFRRACEIAIAAHKVLGCAGASRSDFRYDDTGCGPDEPGRLALLEVNTQPGMTPTSLLPEQAAFCGISYEELCDRLVREAERRAERSRR</sequence>
<evidence type="ECO:0000256" key="1">
    <source>
        <dbReference type="ARBA" id="ARBA00001936"/>
    </source>
</evidence>
<organism evidence="18 19">
    <name type="scientific">Acetobacter sacchari</name>
    <dbReference type="NCBI Taxonomy" id="2661687"/>
    <lineage>
        <taxon>Bacteria</taxon>
        <taxon>Pseudomonadati</taxon>
        <taxon>Pseudomonadota</taxon>
        <taxon>Alphaproteobacteria</taxon>
        <taxon>Acetobacterales</taxon>
        <taxon>Acetobacteraceae</taxon>
        <taxon>Acetobacter</taxon>
    </lineage>
</organism>
<evidence type="ECO:0000256" key="7">
    <source>
        <dbReference type="ARBA" id="ARBA00022490"/>
    </source>
</evidence>
<keyword evidence="8 15" id="KW-0436">Ligase</keyword>
<evidence type="ECO:0000256" key="11">
    <source>
        <dbReference type="ARBA" id="ARBA00022960"/>
    </source>
</evidence>
<keyword evidence="12 15" id="KW-0573">Peptidoglycan synthesis</keyword>
<name>A0ABS3LVD1_9PROT</name>
<comment type="catalytic activity">
    <reaction evidence="14 15">
        <text>2 D-alanine + ATP = D-alanyl-D-alanine + ADP + phosphate + H(+)</text>
        <dbReference type="Rhea" id="RHEA:11224"/>
        <dbReference type="ChEBI" id="CHEBI:15378"/>
        <dbReference type="ChEBI" id="CHEBI:30616"/>
        <dbReference type="ChEBI" id="CHEBI:43474"/>
        <dbReference type="ChEBI" id="CHEBI:57416"/>
        <dbReference type="ChEBI" id="CHEBI:57822"/>
        <dbReference type="ChEBI" id="CHEBI:456216"/>
        <dbReference type="EC" id="6.3.2.4"/>
    </reaction>
</comment>
<dbReference type="InterPro" id="IPR011127">
    <property type="entry name" value="Dala_Dala_lig_N"/>
</dbReference>
<evidence type="ECO:0000259" key="17">
    <source>
        <dbReference type="PROSITE" id="PS50975"/>
    </source>
</evidence>
<evidence type="ECO:0000256" key="3">
    <source>
        <dbReference type="ARBA" id="ARBA00003921"/>
    </source>
</evidence>
<keyword evidence="19" id="KW-1185">Reference proteome</keyword>
<dbReference type="InterPro" id="IPR016185">
    <property type="entry name" value="PreATP-grasp_dom_sf"/>
</dbReference>
<comment type="caution">
    <text evidence="18">The sequence shown here is derived from an EMBL/GenBank/DDBJ whole genome shotgun (WGS) entry which is preliminary data.</text>
</comment>
<evidence type="ECO:0000256" key="16">
    <source>
        <dbReference type="PROSITE-ProRule" id="PRU00409"/>
    </source>
</evidence>
<feature type="domain" description="ATP-grasp" evidence="17">
    <location>
        <begin position="106"/>
        <end position="315"/>
    </location>
</feature>
<dbReference type="PANTHER" id="PTHR23132:SF23">
    <property type="entry name" value="D-ALANINE--D-ALANINE LIGASE B"/>
    <property type="match status" value="1"/>
</dbReference>
<dbReference type="Proteomes" id="UP000664771">
    <property type="component" value="Unassembled WGS sequence"/>
</dbReference>
<dbReference type="InterPro" id="IPR011761">
    <property type="entry name" value="ATP-grasp"/>
</dbReference>
<keyword evidence="9 16" id="KW-0547">Nucleotide-binding</keyword>
<evidence type="ECO:0000313" key="18">
    <source>
        <dbReference type="EMBL" id="MBO1359863.1"/>
    </source>
</evidence>
<dbReference type="EC" id="6.3.2.4" evidence="6 15"/>
<dbReference type="NCBIfam" id="NF002378">
    <property type="entry name" value="PRK01372.1"/>
    <property type="match status" value="1"/>
</dbReference>
<dbReference type="InterPro" id="IPR013815">
    <property type="entry name" value="ATP_grasp_subdomain_1"/>
</dbReference>
<evidence type="ECO:0000256" key="4">
    <source>
        <dbReference type="ARBA" id="ARBA00004496"/>
    </source>
</evidence>
<dbReference type="PROSITE" id="PS00843">
    <property type="entry name" value="DALA_DALA_LIGASE_1"/>
    <property type="match status" value="1"/>
</dbReference>
<evidence type="ECO:0000256" key="2">
    <source>
        <dbReference type="ARBA" id="ARBA00001946"/>
    </source>
</evidence>
<dbReference type="Gene3D" id="3.40.50.20">
    <property type="match status" value="1"/>
</dbReference>
<evidence type="ECO:0000256" key="8">
    <source>
        <dbReference type="ARBA" id="ARBA00022598"/>
    </source>
</evidence>
<evidence type="ECO:0000256" key="12">
    <source>
        <dbReference type="ARBA" id="ARBA00022984"/>
    </source>
</evidence>
<keyword evidence="11 15" id="KW-0133">Cell shape</keyword>
<evidence type="ECO:0000256" key="14">
    <source>
        <dbReference type="ARBA" id="ARBA00047614"/>
    </source>
</evidence>
<evidence type="ECO:0000256" key="5">
    <source>
        <dbReference type="ARBA" id="ARBA00010871"/>
    </source>
</evidence>
<evidence type="ECO:0000256" key="10">
    <source>
        <dbReference type="ARBA" id="ARBA00022840"/>
    </source>
</evidence>
<dbReference type="GO" id="GO:0016874">
    <property type="term" value="F:ligase activity"/>
    <property type="evidence" value="ECO:0007669"/>
    <property type="project" value="UniProtKB-KW"/>
</dbReference>
<dbReference type="Pfam" id="PF07478">
    <property type="entry name" value="Dala_Dala_lig_C"/>
    <property type="match status" value="1"/>
</dbReference>
<dbReference type="RefSeq" id="WP_207881195.1">
    <property type="nucleotide sequence ID" value="NZ_JAFVMF010000008.1"/>
</dbReference>
<dbReference type="PIRSF" id="PIRSF039102">
    <property type="entry name" value="Ddl/VanB"/>
    <property type="match status" value="1"/>
</dbReference>
<keyword evidence="13 15" id="KW-0961">Cell wall biogenesis/degradation</keyword>
<dbReference type="InterPro" id="IPR011095">
    <property type="entry name" value="Dala_Dala_lig_C"/>
</dbReference>
<dbReference type="Pfam" id="PF01820">
    <property type="entry name" value="Dala_Dala_lig_N"/>
    <property type="match status" value="1"/>
</dbReference>
<comment type="pathway">
    <text evidence="15">Cell wall biogenesis; peptidoglycan biosynthesis.</text>
</comment>
<evidence type="ECO:0000256" key="15">
    <source>
        <dbReference type="HAMAP-Rule" id="MF_00047"/>
    </source>
</evidence>
<comment type="cofactor">
    <cofactor evidence="2">
        <name>Mg(2+)</name>
        <dbReference type="ChEBI" id="CHEBI:18420"/>
    </cofactor>
</comment>
<dbReference type="PROSITE" id="PS50975">
    <property type="entry name" value="ATP_GRASP"/>
    <property type="match status" value="1"/>
</dbReference>